<protein>
    <submittedName>
        <fullName evidence="1">H/ACA ribonucleoprotein complex subunit GAR1</fullName>
    </submittedName>
</protein>
<dbReference type="InterPro" id="IPR009000">
    <property type="entry name" value="Transl_B-barrel_sf"/>
</dbReference>
<dbReference type="SUPFAM" id="SSF50447">
    <property type="entry name" value="Translation proteins"/>
    <property type="match status" value="1"/>
</dbReference>
<proteinExistence type="predicted"/>
<accession>A0ABD4Z4D9</accession>
<dbReference type="GO" id="GO:1990904">
    <property type="term" value="C:ribonucleoprotein complex"/>
    <property type="evidence" value="ECO:0007669"/>
    <property type="project" value="UniProtKB-KW"/>
</dbReference>
<evidence type="ECO:0000313" key="2">
    <source>
        <dbReference type="Proteomes" id="UP001529235"/>
    </source>
</evidence>
<keyword evidence="1" id="KW-0687">Ribonucleoprotein</keyword>
<dbReference type="Gene3D" id="2.40.10.230">
    <property type="entry name" value="Probable tRNA pseudouridine synthase domain"/>
    <property type="match status" value="1"/>
</dbReference>
<keyword evidence="2" id="KW-1185">Reference proteome</keyword>
<dbReference type="InterPro" id="IPR007504">
    <property type="entry name" value="H/ACA_rnp_Gar1/Naf1"/>
</dbReference>
<sequence>MAVRPLGTVLHITRSKYVIVKIHEKKFLPPIGSEVVDANNELMGKVVDVIGPVDSPYAVVKPLRLSMISFIKPSMLLFYRIRKLGRGKKH</sequence>
<dbReference type="Pfam" id="PF04410">
    <property type="entry name" value="Gar1"/>
    <property type="match status" value="1"/>
</dbReference>
<reference evidence="1 2" key="1">
    <citation type="submission" date="2023-05" db="EMBL/GenBank/DDBJ databases">
        <title>A new hyperthermophilic archaea 'Ignisphaera cupida' sp. nov. and description of the family 'Ignisphaeraceae' fam. nov.</title>
        <authorList>
            <person name="Podosokorskaya O.A."/>
            <person name="Elcheninov A.G."/>
            <person name="Klukina A."/>
            <person name="Merkel A.Y."/>
        </authorList>
    </citation>
    <scope>NUCLEOTIDE SEQUENCE [LARGE SCALE GENOMIC DNA]</scope>
    <source>
        <strain evidence="1 2">4213-co</strain>
    </source>
</reference>
<dbReference type="Proteomes" id="UP001529235">
    <property type="component" value="Unassembled WGS sequence"/>
</dbReference>
<dbReference type="EMBL" id="JASNVW010000001">
    <property type="protein sequence ID" value="MDK6027852.1"/>
    <property type="molecule type" value="Genomic_DNA"/>
</dbReference>
<dbReference type="InterPro" id="IPR038664">
    <property type="entry name" value="Gar1/Naf1_Cbf5-bd_sf"/>
</dbReference>
<dbReference type="RefSeq" id="WP_285272833.1">
    <property type="nucleotide sequence ID" value="NZ_JASNVW010000001.1"/>
</dbReference>
<gene>
    <name evidence="1" type="ORF">QPL79_00525</name>
</gene>
<organism evidence="1 2">
    <name type="scientific">Ignisphaera cupida</name>
    <dbReference type="NCBI Taxonomy" id="3050454"/>
    <lineage>
        <taxon>Archaea</taxon>
        <taxon>Thermoproteota</taxon>
        <taxon>Thermoprotei</taxon>
        <taxon>Desulfurococcales</taxon>
        <taxon>Desulfurococcaceae</taxon>
        <taxon>Ignisphaera</taxon>
    </lineage>
</organism>
<name>A0ABD4Z4D9_9CREN</name>
<evidence type="ECO:0000313" key="1">
    <source>
        <dbReference type="EMBL" id="MDK6027852.1"/>
    </source>
</evidence>
<comment type="caution">
    <text evidence="1">The sequence shown here is derived from an EMBL/GenBank/DDBJ whole genome shotgun (WGS) entry which is preliminary data.</text>
</comment>
<dbReference type="AlphaFoldDB" id="A0ABD4Z4D9"/>